<name>A0A1K1S4H4_9PSEU</name>
<dbReference type="Proteomes" id="UP000182740">
    <property type="component" value="Unassembled WGS sequence"/>
</dbReference>
<sequence length="257" mass="27966">MRTSLRIRTRRLALVAAVSAAGAACVLLVFLSPLSFPLLDRIDGADWAHLSDIGQAYGGVSALIATIGVFGVAASLLGQVRESRRAGIRDERQLHSAILLFAVEHPEYLQCWGGYSVENNGKATSYRAFCNLVFLNYYSMYLSGQYDLDGVRRNIAHFFEGELGREYWKHSHESWMSGKDKGRRRRAFLNVVEQQFRRAEAGGPPTPWDRSGVEVGGPPPAGPDDAVATSRVGFGLALGGVAVGAAGGWLVRRLASR</sequence>
<dbReference type="InterPro" id="IPR045728">
    <property type="entry name" value="DUF6082"/>
</dbReference>
<evidence type="ECO:0000256" key="1">
    <source>
        <dbReference type="SAM" id="MobiDB-lite"/>
    </source>
</evidence>
<evidence type="ECO:0000313" key="3">
    <source>
        <dbReference type="EMBL" id="SFW79249.1"/>
    </source>
</evidence>
<dbReference type="OrthoDB" id="4171124at2"/>
<dbReference type="PROSITE" id="PS51257">
    <property type="entry name" value="PROKAR_LIPOPROTEIN"/>
    <property type="match status" value="1"/>
</dbReference>
<dbReference type="STRING" id="546364.SAMN04489730_4690"/>
<accession>A0A1K1S4H4</accession>
<evidence type="ECO:0000313" key="4">
    <source>
        <dbReference type="Proteomes" id="UP000182740"/>
    </source>
</evidence>
<evidence type="ECO:0000256" key="2">
    <source>
        <dbReference type="SAM" id="Phobius"/>
    </source>
</evidence>
<dbReference type="Pfam" id="PF19560">
    <property type="entry name" value="DUF6082"/>
    <property type="match status" value="1"/>
</dbReference>
<organism evidence="3 4">
    <name type="scientific">Amycolatopsis australiensis</name>
    <dbReference type="NCBI Taxonomy" id="546364"/>
    <lineage>
        <taxon>Bacteria</taxon>
        <taxon>Bacillati</taxon>
        <taxon>Actinomycetota</taxon>
        <taxon>Actinomycetes</taxon>
        <taxon>Pseudonocardiales</taxon>
        <taxon>Pseudonocardiaceae</taxon>
        <taxon>Amycolatopsis</taxon>
    </lineage>
</organism>
<dbReference type="EMBL" id="FPJG01000006">
    <property type="protein sequence ID" value="SFW79249.1"/>
    <property type="molecule type" value="Genomic_DNA"/>
</dbReference>
<proteinExistence type="predicted"/>
<protein>
    <submittedName>
        <fullName evidence="3">Uncharacterized protein</fullName>
    </submittedName>
</protein>
<gene>
    <name evidence="3" type="ORF">SAMN04489730_4690</name>
</gene>
<feature type="transmembrane region" description="Helical" evidence="2">
    <location>
        <begin position="56"/>
        <end position="77"/>
    </location>
</feature>
<keyword evidence="2" id="KW-0812">Transmembrane</keyword>
<dbReference type="RefSeq" id="WP_143168626.1">
    <property type="nucleotide sequence ID" value="NZ_FPJG01000006.1"/>
</dbReference>
<reference evidence="4" key="1">
    <citation type="submission" date="2016-11" db="EMBL/GenBank/DDBJ databases">
        <authorList>
            <person name="Varghese N."/>
            <person name="Submissions S."/>
        </authorList>
    </citation>
    <scope>NUCLEOTIDE SEQUENCE [LARGE SCALE GENOMIC DNA]</scope>
    <source>
        <strain evidence="4">DSM 44671</strain>
    </source>
</reference>
<keyword evidence="2" id="KW-1133">Transmembrane helix</keyword>
<dbReference type="AlphaFoldDB" id="A0A1K1S4H4"/>
<feature type="transmembrane region" description="Helical" evidence="2">
    <location>
        <begin position="12"/>
        <end position="36"/>
    </location>
</feature>
<keyword evidence="2" id="KW-0472">Membrane</keyword>
<keyword evidence="4" id="KW-1185">Reference proteome</keyword>
<feature type="region of interest" description="Disordered" evidence="1">
    <location>
        <begin position="200"/>
        <end position="226"/>
    </location>
</feature>